<dbReference type="InterPro" id="IPR018000">
    <property type="entry name" value="Neurotransmitter_ion_chnl_CS"/>
</dbReference>
<keyword evidence="8 11" id="KW-0406">Ion transport</keyword>
<keyword evidence="4" id="KW-1003">Cell membrane</keyword>
<protein>
    <recommendedName>
        <fullName evidence="16">Neurotransmitter-gated ion-channel ligand-binding domain-containing protein</fullName>
    </recommendedName>
</protein>
<keyword evidence="15" id="KW-1185">Reference proteome</keyword>
<sequence>MTNPGAVIDSLDRSQIYEQGFENQIFSKIRPIFRETRDFLKFLQRIKYDHRQLPENDGRFKTDNLSRNLVSDVMQINVSIVVLNIYDVTEATMDFACELFYREAWKDSRLIWDTNKFRNKSEIALHESYVSYLWHPDTFVPNAISSKNPKPLSMSHRSLLRLRNNGIILYSRRLSLIVKCNMDLSAFPHDYQLCQIDFESYGYSFEQVQYMWSEGEFKALKLLEFSLPDYVISKAYVTSRNETYATGTYSRLHLCLVFDRAAGFYFLQIIAPATALVIVAWVSLWVDREIAIQDLITIILTISLLLVSYNGLMPRVSYIKAMDLYLGFCFLIVFVSLVKLAIMKYLRRNVQDDEFAPNNGETTNFQNANTIRNYETFNEKSSHNQEILESPANDP</sequence>
<dbReference type="InterPro" id="IPR036719">
    <property type="entry name" value="Neuro-gated_channel_TM_sf"/>
</dbReference>
<name>A0A2A2LD50_9BILA</name>
<evidence type="ECO:0000256" key="8">
    <source>
        <dbReference type="ARBA" id="ARBA00023065"/>
    </source>
</evidence>
<reference evidence="14 15" key="1">
    <citation type="journal article" date="2017" name="Curr. Biol.">
        <title>Genome architecture and evolution of a unichromosomal asexual nematode.</title>
        <authorList>
            <person name="Fradin H."/>
            <person name="Zegar C."/>
            <person name="Gutwein M."/>
            <person name="Lucas J."/>
            <person name="Kovtun M."/>
            <person name="Corcoran D."/>
            <person name="Baugh L.R."/>
            <person name="Kiontke K."/>
            <person name="Gunsalus K."/>
            <person name="Fitch D.H."/>
            <person name="Piano F."/>
        </authorList>
    </citation>
    <scope>NUCLEOTIDE SEQUENCE [LARGE SCALE GENOMIC DNA]</scope>
    <source>
        <strain evidence="14">PF1309</strain>
    </source>
</reference>
<keyword evidence="3 11" id="KW-0813">Transport</keyword>
<comment type="similarity">
    <text evidence="11">Belongs to the ligand-gated ion channel (TC 1.A.9) family.</text>
</comment>
<comment type="caution">
    <text evidence="11">Lacks conserved residue(s) required for the propagation of feature annotation.</text>
</comment>
<dbReference type="PRINTS" id="PR00253">
    <property type="entry name" value="GABAARECEPTR"/>
</dbReference>
<dbReference type="GO" id="GO:0005230">
    <property type="term" value="F:extracellular ligand-gated monoatomic ion channel activity"/>
    <property type="evidence" value="ECO:0007669"/>
    <property type="project" value="InterPro"/>
</dbReference>
<dbReference type="InterPro" id="IPR006029">
    <property type="entry name" value="Neurotrans-gated_channel_TM"/>
</dbReference>
<dbReference type="SUPFAM" id="SSF63712">
    <property type="entry name" value="Nicotinic receptor ligand binding domain-like"/>
    <property type="match status" value="1"/>
</dbReference>
<gene>
    <name evidence="14" type="ORF">WR25_17170</name>
</gene>
<keyword evidence="10 11" id="KW-0407">Ion channel</keyword>
<dbReference type="Gene3D" id="1.20.58.390">
    <property type="entry name" value="Neurotransmitter-gated ion-channel transmembrane domain"/>
    <property type="match status" value="1"/>
</dbReference>
<dbReference type="InterPro" id="IPR006028">
    <property type="entry name" value="GABAA/Glycine_rcpt"/>
</dbReference>
<dbReference type="InterPro" id="IPR006201">
    <property type="entry name" value="Neur_channel"/>
</dbReference>
<evidence type="ECO:0000256" key="9">
    <source>
        <dbReference type="ARBA" id="ARBA00023136"/>
    </source>
</evidence>
<dbReference type="Pfam" id="PF02932">
    <property type="entry name" value="Neur_chan_memb"/>
    <property type="match status" value="1"/>
</dbReference>
<evidence type="ECO:0000256" key="5">
    <source>
        <dbReference type="ARBA" id="ARBA00022692"/>
    </source>
</evidence>
<keyword evidence="9 11" id="KW-0472">Membrane</keyword>
<evidence type="ECO:0000256" key="11">
    <source>
        <dbReference type="RuleBase" id="RU000687"/>
    </source>
</evidence>
<evidence type="ECO:0000256" key="7">
    <source>
        <dbReference type="ARBA" id="ARBA00022989"/>
    </source>
</evidence>
<dbReference type="PANTHER" id="PTHR18945">
    <property type="entry name" value="NEUROTRANSMITTER GATED ION CHANNEL"/>
    <property type="match status" value="1"/>
</dbReference>
<evidence type="ECO:0000313" key="15">
    <source>
        <dbReference type="Proteomes" id="UP000218231"/>
    </source>
</evidence>
<organism evidence="14 15">
    <name type="scientific">Diploscapter pachys</name>
    <dbReference type="NCBI Taxonomy" id="2018661"/>
    <lineage>
        <taxon>Eukaryota</taxon>
        <taxon>Metazoa</taxon>
        <taxon>Ecdysozoa</taxon>
        <taxon>Nematoda</taxon>
        <taxon>Chromadorea</taxon>
        <taxon>Rhabditida</taxon>
        <taxon>Rhabditina</taxon>
        <taxon>Rhabditomorpha</taxon>
        <taxon>Rhabditoidea</taxon>
        <taxon>Rhabditidae</taxon>
        <taxon>Diploscapter</taxon>
    </lineage>
</organism>
<comment type="subcellular location">
    <subcellularLocation>
        <location evidence="2">Cell membrane</location>
    </subcellularLocation>
    <subcellularLocation>
        <location evidence="1">Membrane</location>
        <topology evidence="1">Multi-pass membrane protein</topology>
    </subcellularLocation>
</comment>
<evidence type="ECO:0008006" key="16">
    <source>
        <dbReference type="Google" id="ProtNLM"/>
    </source>
</evidence>
<dbReference type="EMBL" id="LIAE01006883">
    <property type="protein sequence ID" value="PAV84166.1"/>
    <property type="molecule type" value="Genomic_DNA"/>
</dbReference>
<dbReference type="InterPro" id="IPR038050">
    <property type="entry name" value="Neuro_actylchol_rec"/>
</dbReference>
<feature type="transmembrane region" description="Helical" evidence="11">
    <location>
        <begin position="295"/>
        <end position="312"/>
    </location>
</feature>
<evidence type="ECO:0000256" key="2">
    <source>
        <dbReference type="ARBA" id="ARBA00004236"/>
    </source>
</evidence>
<feature type="transmembrane region" description="Helical" evidence="11">
    <location>
        <begin position="264"/>
        <end position="286"/>
    </location>
</feature>
<dbReference type="InterPro" id="IPR006202">
    <property type="entry name" value="Neur_chan_lig-bd"/>
</dbReference>
<evidence type="ECO:0000256" key="4">
    <source>
        <dbReference type="ARBA" id="ARBA00022475"/>
    </source>
</evidence>
<evidence type="ECO:0000259" key="13">
    <source>
        <dbReference type="Pfam" id="PF02932"/>
    </source>
</evidence>
<feature type="transmembrane region" description="Helical" evidence="11">
    <location>
        <begin position="324"/>
        <end position="342"/>
    </location>
</feature>
<keyword evidence="5 11" id="KW-0812">Transmembrane</keyword>
<accession>A0A2A2LD50</accession>
<evidence type="ECO:0000256" key="1">
    <source>
        <dbReference type="ARBA" id="ARBA00004141"/>
    </source>
</evidence>
<dbReference type="GO" id="GO:0004888">
    <property type="term" value="F:transmembrane signaling receptor activity"/>
    <property type="evidence" value="ECO:0007669"/>
    <property type="project" value="InterPro"/>
</dbReference>
<dbReference type="STRING" id="2018661.A0A2A2LD50"/>
<dbReference type="GO" id="GO:0005886">
    <property type="term" value="C:plasma membrane"/>
    <property type="evidence" value="ECO:0007669"/>
    <property type="project" value="UniProtKB-SubCell"/>
</dbReference>
<dbReference type="SUPFAM" id="SSF90112">
    <property type="entry name" value="Neurotransmitter-gated ion-channel transmembrane pore"/>
    <property type="match status" value="1"/>
</dbReference>
<evidence type="ECO:0000256" key="3">
    <source>
        <dbReference type="ARBA" id="ARBA00022448"/>
    </source>
</evidence>
<evidence type="ECO:0000313" key="14">
    <source>
        <dbReference type="EMBL" id="PAV84166.1"/>
    </source>
</evidence>
<dbReference type="Gene3D" id="2.70.170.10">
    <property type="entry name" value="Neurotransmitter-gated ion-channel ligand-binding domain"/>
    <property type="match status" value="1"/>
</dbReference>
<dbReference type="OrthoDB" id="8890589at2759"/>
<evidence type="ECO:0000259" key="12">
    <source>
        <dbReference type="Pfam" id="PF02931"/>
    </source>
</evidence>
<evidence type="ECO:0000256" key="10">
    <source>
        <dbReference type="ARBA" id="ARBA00023303"/>
    </source>
</evidence>
<proteinExistence type="inferred from homology"/>
<dbReference type="PROSITE" id="PS00236">
    <property type="entry name" value="NEUROTR_ION_CHANNEL"/>
    <property type="match status" value="1"/>
</dbReference>
<dbReference type="Pfam" id="PF02931">
    <property type="entry name" value="Neur_chan_LBD"/>
    <property type="match status" value="1"/>
</dbReference>
<keyword evidence="7 11" id="KW-1133">Transmembrane helix</keyword>
<keyword evidence="6" id="KW-0732">Signal</keyword>
<feature type="domain" description="Neurotransmitter-gated ion-channel transmembrane" evidence="13">
    <location>
        <begin position="269"/>
        <end position="348"/>
    </location>
</feature>
<dbReference type="InterPro" id="IPR036734">
    <property type="entry name" value="Neur_chan_lig-bd_sf"/>
</dbReference>
<dbReference type="AlphaFoldDB" id="A0A2A2LD50"/>
<evidence type="ECO:0000256" key="6">
    <source>
        <dbReference type="ARBA" id="ARBA00022729"/>
    </source>
</evidence>
<feature type="domain" description="Neurotransmitter-gated ion-channel ligand-binding" evidence="12">
    <location>
        <begin position="70"/>
        <end position="252"/>
    </location>
</feature>
<comment type="caution">
    <text evidence="14">The sequence shown here is derived from an EMBL/GenBank/DDBJ whole genome shotgun (WGS) entry which is preliminary data.</text>
</comment>
<dbReference type="PRINTS" id="PR00252">
    <property type="entry name" value="NRIONCHANNEL"/>
</dbReference>
<dbReference type="Proteomes" id="UP000218231">
    <property type="component" value="Unassembled WGS sequence"/>
</dbReference>